<protein>
    <recommendedName>
        <fullName evidence="2">Lipocalin-like domain-containing protein</fullName>
    </recommendedName>
</protein>
<name>A0A381S030_9ZZZZ</name>
<organism evidence="1">
    <name type="scientific">marine metagenome</name>
    <dbReference type="NCBI Taxonomy" id="408172"/>
    <lineage>
        <taxon>unclassified sequences</taxon>
        <taxon>metagenomes</taxon>
        <taxon>ecological metagenomes</taxon>
    </lineage>
</organism>
<sequence length="149" mass="16302">MVVLTAHPAATHYQIDTGNDVDLAGVWQAETYVLLDGTEHPVVGKIFFTEDDWTVLFFVLDESEVPRRGSGEGGTFTLTGDQLVLTHRYHLSAGEAMPGLAASELRMVARGPDTSAPEEPCQVIRTGDRLQLNFPSGNAMTFNRPTEVR</sequence>
<proteinExistence type="predicted"/>
<dbReference type="EMBL" id="UINC01002337">
    <property type="protein sequence ID" value="SUZ95587.1"/>
    <property type="molecule type" value="Genomic_DNA"/>
</dbReference>
<dbReference type="AlphaFoldDB" id="A0A381S030"/>
<reference evidence="1" key="1">
    <citation type="submission" date="2018-05" db="EMBL/GenBank/DDBJ databases">
        <authorList>
            <person name="Lanie J.A."/>
            <person name="Ng W.-L."/>
            <person name="Kazmierczak K.M."/>
            <person name="Andrzejewski T.M."/>
            <person name="Davidsen T.M."/>
            <person name="Wayne K.J."/>
            <person name="Tettelin H."/>
            <person name="Glass J.I."/>
            <person name="Rusch D."/>
            <person name="Podicherti R."/>
            <person name="Tsui H.-C.T."/>
            <person name="Winkler M.E."/>
        </authorList>
    </citation>
    <scope>NUCLEOTIDE SEQUENCE</scope>
</reference>
<evidence type="ECO:0008006" key="2">
    <source>
        <dbReference type="Google" id="ProtNLM"/>
    </source>
</evidence>
<gene>
    <name evidence="1" type="ORF">METZ01_LOCUS48441</name>
</gene>
<evidence type="ECO:0000313" key="1">
    <source>
        <dbReference type="EMBL" id="SUZ95587.1"/>
    </source>
</evidence>
<accession>A0A381S030</accession>